<dbReference type="SUPFAM" id="SSF81383">
    <property type="entry name" value="F-box domain"/>
    <property type="match status" value="1"/>
</dbReference>
<dbReference type="AlphaFoldDB" id="A0A8H6ML68"/>
<sequence length="253" mass="28960">MKPMKTPRASKPLPRPPLPFRRIDQTLMPFYAGGSVGGDPGPSATEAAFHKFQDLPPELRDLVASDLAMVDAKALSGTCRLWRERLVPRMFKRVDVEVWFYEIPRILEGLGEINTKPILDSMRNKGPDSYNSNRRFRFVVPEFCYMRPRDDPRGERPLEFKSLRILHLDTASESRFGPGFINSILIPASPNIHTLRVTEPLVDLMAGDARMYSSVTYLMVRAQKEEGFTLEKIKPIVERFTRLRSLMLEGPIR</sequence>
<dbReference type="Proteomes" id="UP000639643">
    <property type="component" value="Unassembled WGS sequence"/>
</dbReference>
<dbReference type="EMBL" id="WIGM01001437">
    <property type="protein sequence ID" value="KAF6797549.1"/>
    <property type="molecule type" value="Genomic_DNA"/>
</dbReference>
<accession>A0A8H6ML68</accession>
<protein>
    <recommendedName>
        <fullName evidence="3">F-box domain-containing protein</fullName>
    </recommendedName>
</protein>
<comment type="caution">
    <text evidence="1">The sequence shown here is derived from an EMBL/GenBank/DDBJ whole genome shotgun (WGS) entry which is preliminary data.</text>
</comment>
<gene>
    <name evidence="1" type="ORF">CMUS01_15779</name>
</gene>
<organism evidence="1 2">
    <name type="scientific">Colletotrichum musicola</name>
    <dbReference type="NCBI Taxonomy" id="2175873"/>
    <lineage>
        <taxon>Eukaryota</taxon>
        <taxon>Fungi</taxon>
        <taxon>Dikarya</taxon>
        <taxon>Ascomycota</taxon>
        <taxon>Pezizomycotina</taxon>
        <taxon>Sordariomycetes</taxon>
        <taxon>Hypocreomycetidae</taxon>
        <taxon>Glomerellales</taxon>
        <taxon>Glomerellaceae</taxon>
        <taxon>Colletotrichum</taxon>
        <taxon>Colletotrichum orchidearum species complex</taxon>
    </lineage>
</organism>
<keyword evidence="2" id="KW-1185">Reference proteome</keyword>
<name>A0A8H6ML68_9PEZI</name>
<dbReference type="InterPro" id="IPR036047">
    <property type="entry name" value="F-box-like_dom_sf"/>
</dbReference>
<evidence type="ECO:0000313" key="1">
    <source>
        <dbReference type="EMBL" id="KAF6797549.1"/>
    </source>
</evidence>
<proteinExistence type="predicted"/>
<reference evidence="1" key="1">
    <citation type="journal article" date="2020" name="Phytopathology">
        <title>Genome Sequence Resources of Colletotrichum truncatum, C. plurivorum, C. musicola, and C. sojae: Four Species Pathogenic to Soybean (Glycine max).</title>
        <authorList>
            <person name="Rogerio F."/>
            <person name="Boufleur T.R."/>
            <person name="Ciampi-Guillardi M."/>
            <person name="Sukno S.A."/>
            <person name="Thon M.R."/>
            <person name="Massola Junior N.S."/>
            <person name="Baroncelli R."/>
        </authorList>
    </citation>
    <scope>NUCLEOTIDE SEQUENCE</scope>
    <source>
        <strain evidence="1">LFN0074</strain>
    </source>
</reference>
<evidence type="ECO:0008006" key="3">
    <source>
        <dbReference type="Google" id="ProtNLM"/>
    </source>
</evidence>
<evidence type="ECO:0000313" key="2">
    <source>
        <dbReference type="Proteomes" id="UP000639643"/>
    </source>
</evidence>